<comment type="cofactor">
    <cofactor evidence="2">
        <name>Fe cation</name>
        <dbReference type="ChEBI" id="CHEBI:24875"/>
    </cofactor>
    <text evidence="2">Binds 1 Fe cation per subunit.</text>
</comment>
<dbReference type="CDD" id="cd02909">
    <property type="entry name" value="cupin_pirin_N"/>
    <property type="match status" value="1"/>
</dbReference>
<feature type="domain" description="Pirin C-terminal" evidence="5">
    <location>
        <begin position="186"/>
        <end position="289"/>
    </location>
</feature>
<evidence type="ECO:0000259" key="5">
    <source>
        <dbReference type="Pfam" id="PF05726"/>
    </source>
</evidence>
<reference evidence="6 7" key="1">
    <citation type="journal article" date="2022" name="ISME Commun">
        <title>Vulcanimicrobium alpinus gen. nov. sp. nov., the first cultivated representative of the candidate phylum 'Eremiobacterota', is a metabolically versatile aerobic anoxygenic phototroph.</title>
        <authorList>
            <person name="Yabe S."/>
            <person name="Muto K."/>
            <person name="Abe K."/>
            <person name="Yokota A."/>
            <person name="Staudigel H."/>
            <person name="Tebo B.M."/>
        </authorList>
    </citation>
    <scope>NUCLEOTIDE SEQUENCE [LARGE SCALE GENOMIC DNA]</scope>
    <source>
        <strain evidence="6 7">WC8-2</strain>
    </source>
</reference>
<dbReference type="InterPro" id="IPR003829">
    <property type="entry name" value="Pirin_N_dom"/>
</dbReference>
<evidence type="ECO:0000259" key="4">
    <source>
        <dbReference type="Pfam" id="PF02678"/>
    </source>
</evidence>
<evidence type="ECO:0008006" key="8">
    <source>
        <dbReference type="Google" id="ProtNLM"/>
    </source>
</evidence>
<organism evidence="6 7">
    <name type="scientific">Vulcanimicrobium alpinum</name>
    <dbReference type="NCBI Taxonomy" id="3016050"/>
    <lineage>
        <taxon>Bacteria</taxon>
        <taxon>Bacillati</taxon>
        <taxon>Vulcanimicrobiota</taxon>
        <taxon>Vulcanimicrobiia</taxon>
        <taxon>Vulcanimicrobiales</taxon>
        <taxon>Vulcanimicrobiaceae</taxon>
        <taxon>Vulcanimicrobium</taxon>
    </lineage>
</organism>
<feature type="binding site" evidence="2">
    <location>
        <position position="66"/>
    </location>
    <ligand>
        <name>Fe cation</name>
        <dbReference type="ChEBI" id="CHEBI:24875"/>
    </ligand>
</feature>
<accession>A0AAN1XUS3</accession>
<protein>
    <recommendedName>
        <fullName evidence="8">Pirin family protein</fullName>
    </recommendedName>
</protein>
<dbReference type="Gene3D" id="2.60.120.10">
    <property type="entry name" value="Jelly Rolls"/>
    <property type="match status" value="2"/>
</dbReference>
<evidence type="ECO:0000313" key="6">
    <source>
        <dbReference type="EMBL" id="BDE04806.1"/>
    </source>
</evidence>
<dbReference type="GO" id="GO:0046872">
    <property type="term" value="F:metal ion binding"/>
    <property type="evidence" value="ECO:0007669"/>
    <property type="project" value="UniProtKB-KW"/>
</dbReference>
<dbReference type="InterPro" id="IPR014710">
    <property type="entry name" value="RmlC-like_jellyroll"/>
</dbReference>
<name>A0AAN1XUS3_UNVUL</name>
<dbReference type="Pfam" id="PF02678">
    <property type="entry name" value="Pirin"/>
    <property type="match status" value="1"/>
</dbReference>
<keyword evidence="2" id="KW-0408">Iron</keyword>
<dbReference type="PANTHER" id="PTHR13903:SF31">
    <property type="entry name" value="CUPIN-DOMAIN CONTAINING PROTEIN"/>
    <property type="match status" value="1"/>
</dbReference>
<dbReference type="AlphaFoldDB" id="A0AAN1XUS3"/>
<gene>
    <name evidence="6" type="ORF">WPS_00820</name>
</gene>
<dbReference type="RefSeq" id="WP_317995895.1">
    <property type="nucleotide sequence ID" value="NZ_AP025523.1"/>
</dbReference>
<dbReference type="Proteomes" id="UP001317532">
    <property type="component" value="Chromosome"/>
</dbReference>
<feature type="binding site" evidence="2">
    <location>
        <position position="110"/>
    </location>
    <ligand>
        <name>Fe cation</name>
        <dbReference type="ChEBI" id="CHEBI:24875"/>
    </ligand>
</feature>
<evidence type="ECO:0000256" key="3">
    <source>
        <dbReference type="RuleBase" id="RU003457"/>
    </source>
</evidence>
<keyword evidence="2" id="KW-0479">Metal-binding</keyword>
<comment type="similarity">
    <text evidence="1 3">Belongs to the pirin family.</text>
</comment>
<dbReference type="PIRSF" id="PIRSF006232">
    <property type="entry name" value="Pirin"/>
    <property type="match status" value="1"/>
</dbReference>
<evidence type="ECO:0000313" key="7">
    <source>
        <dbReference type="Proteomes" id="UP001317532"/>
    </source>
</evidence>
<sequence>MSVHVSGAQRSLARVIPSVEVLEGGGFQVRRPLPTRGVEQVDPFLLIDELGPTEIAPGKAVGAPEHPHKGFEIITYILAGDNEHRDSHGNRGRLRSGDVQYMVAGSGLQHEELPSEEFQRTGGRNHGFQIWANLKRADKAMAPRYKDVRASDVPVVHPSAGVEARVIAGDLFGASGPVRTVTPWTYVHAILAPGTQIVQPVPRGWTATIYVFDGVGAIGTRELRLGDYAVFADNGETIGIANAGSTPLQALLLCAEPTHEPMARYGPFVMNTIDEIRDAFEDYRAGRFGTIKPELAR</sequence>
<dbReference type="SUPFAM" id="SSF51182">
    <property type="entry name" value="RmlC-like cupins"/>
    <property type="match status" value="1"/>
</dbReference>
<keyword evidence="7" id="KW-1185">Reference proteome</keyword>
<dbReference type="EMBL" id="AP025523">
    <property type="protein sequence ID" value="BDE04806.1"/>
    <property type="molecule type" value="Genomic_DNA"/>
</dbReference>
<evidence type="ECO:0000256" key="2">
    <source>
        <dbReference type="PIRSR" id="PIRSR006232-1"/>
    </source>
</evidence>
<dbReference type="Pfam" id="PF05726">
    <property type="entry name" value="Pirin_C"/>
    <property type="match status" value="1"/>
</dbReference>
<dbReference type="KEGG" id="vab:WPS_00820"/>
<feature type="binding site" evidence="2">
    <location>
        <position position="112"/>
    </location>
    <ligand>
        <name>Fe cation</name>
        <dbReference type="ChEBI" id="CHEBI:24875"/>
    </ligand>
</feature>
<dbReference type="PANTHER" id="PTHR13903">
    <property type="entry name" value="PIRIN-RELATED"/>
    <property type="match status" value="1"/>
</dbReference>
<dbReference type="InterPro" id="IPR008778">
    <property type="entry name" value="Pirin_C_dom"/>
</dbReference>
<feature type="domain" description="Pirin N-terminal" evidence="4">
    <location>
        <begin position="27"/>
        <end position="131"/>
    </location>
</feature>
<proteinExistence type="inferred from homology"/>
<dbReference type="InterPro" id="IPR011051">
    <property type="entry name" value="RmlC_Cupin_sf"/>
</dbReference>
<dbReference type="CDD" id="cd02247">
    <property type="entry name" value="cupin_pirin_C"/>
    <property type="match status" value="1"/>
</dbReference>
<evidence type="ECO:0000256" key="1">
    <source>
        <dbReference type="ARBA" id="ARBA00008416"/>
    </source>
</evidence>
<feature type="binding site" evidence="2">
    <location>
        <position position="68"/>
    </location>
    <ligand>
        <name>Fe cation</name>
        <dbReference type="ChEBI" id="CHEBI:24875"/>
    </ligand>
</feature>
<dbReference type="InterPro" id="IPR012093">
    <property type="entry name" value="Pirin"/>
</dbReference>